<sequence length="168" mass="19139">MATSVSVHDSRHNSAPKTHALSLTNNRNMDSLTPIELAEPKMDPKVNIFVWPIDDHYIGIENAFENVLTHFSGFAKKELVDRHAKSLVLPDVPKHIATFIYRQMLMGDKGVHGPSLKLENLRVPELLALYSHCKNIEYESLMVQAIHCLRFRLQTVLLDVNQLSIIFK</sequence>
<evidence type="ECO:0000313" key="2">
    <source>
        <dbReference type="EMBL" id="KAF2202395.1"/>
    </source>
</evidence>
<dbReference type="Proteomes" id="UP000799536">
    <property type="component" value="Unassembled WGS sequence"/>
</dbReference>
<reference evidence="2" key="1">
    <citation type="journal article" date="2020" name="Stud. Mycol.">
        <title>101 Dothideomycetes genomes: a test case for predicting lifestyles and emergence of pathogens.</title>
        <authorList>
            <person name="Haridas S."/>
            <person name="Albert R."/>
            <person name="Binder M."/>
            <person name="Bloem J."/>
            <person name="Labutti K."/>
            <person name="Salamov A."/>
            <person name="Andreopoulos B."/>
            <person name="Baker S."/>
            <person name="Barry K."/>
            <person name="Bills G."/>
            <person name="Bluhm B."/>
            <person name="Cannon C."/>
            <person name="Castanera R."/>
            <person name="Culley D."/>
            <person name="Daum C."/>
            <person name="Ezra D."/>
            <person name="Gonzalez J."/>
            <person name="Henrissat B."/>
            <person name="Kuo A."/>
            <person name="Liang C."/>
            <person name="Lipzen A."/>
            <person name="Lutzoni F."/>
            <person name="Magnuson J."/>
            <person name="Mondo S."/>
            <person name="Nolan M."/>
            <person name="Ohm R."/>
            <person name="Pangilinan J."/>
            <person name="Park H.-J."/>
            <person name="Ramirez L."/>
            <person name="Alfaro M."/>
            <person name="Sun H."/>
            <person name="Tritt A."/>
            <person name="Yoshinaga Y."/>
            <person name="Zwiers L.-H."/>
            <person name="Turgeon B."/>
            <person name="Goodwin S."/>
            <person name="Spatafora J."/>
            <person name="Crous P."/>
            <person name="Grigoriev I."/>
        </authorList>
    </citation>
    <scope>NUCLEOTIDE SEQUENCE</scope>
    <source>
        <strain evidence="2">ATCC 74209</strain>
    </source>
</reference>
<evidence type="ECO:0000313" key="3">
    <source>
        <dbReference type="Proteomes" id="UP000799536"/>
    </source>
</evidence>
<organism evidence="2 3">
    <name type="scientific">Delitschia confertaspora ATCC 74209</name>
    <dbReference type="NCBI Taxonomy" id="1513339"/>
    <lineage>
        <taxon>Eukaryota</taxon>
        <taxon>Fungi</taxon>
        <taxon>Dikarya</taxon>
        <taxon>Ascomycota</taxon>
        <taxon>Pezizomycotina</taxon>
        <taxon>Dothideomycetes</taxon>
        <taxon>Pleosporomycetidae</taxon>
        <taxon>Pleosporales</taxon>
        <taxon>Delitschiaceae</taxon>
        <taxon>Delitschia</taxon>
    </lineage>
</organism>
<dbReference type="OrthoDB" id="3863715at2759"/>
<dbReference type="EMBL" id="ML993938">
    <property type="protein sequence ID" value="KAF2202395.1"/>
    <property type="molecule type" value="Genomic_DNA"/>
</dbReference>
<comment type="caution">
    <text evidence="2">The sequence shown here is derived from an EMBL/GenBank/DDBJ whole genome shotgun (WGS) entry which is preliminary data.</text>
</comment>
<proteinExistence type="predicted"/>
<protein>
    <submittedName>
        <fullName evidence="2">Uncharacterized protein</fullName>
    </submittedName>
</protein>
<dbReference type="AlphaFoldDB" id="A0A9P4JNL9"/>
<gene>
    <name evidence="2" type="ORF">GQ43DRAFT_312616</name>
</gene>
<keyword evidence="3" id="KW-1185">Reference proteome</keyword>
<evidence type="ECO:0000256" key="1">
    <source>
        <dbReference type="SAM" id="MobiDB-lite"/>
    </source>
</evidence>
<feature type="region of interest" description="Disordered" evidence="1">
    <location>
        <begin position="1"/>
        <end position="25"/>
    </location>
</feature>
<accession>A0A9P4JNL9</accession>
<name>A0A9P4JNL9_9PLEO</name>